<keyword evidence="2" id="KW-0732">Signal</keyword>
<gene>
    <name evidence="3" type="ORF">EZ216_12015</name>
</gene>
<evidence type="ECO:0000256" key="2">
    <source>
        <dbReference type="SAM" id="SignalP"/>
    </source>
</evidence>
<comment type="caution">
    <text evidence="3">The sequence shown here is derived from an EMBL/GenBank/DDBJ whole genome shotgun (WGS) entry which is preliminary data.</text>
</comment>
<feature type="signal peptide" evidence="2">
    <location>
        <begin position="1"/>
        <end position="29"/>
    </location>
</feature>
<dbReference type="OrthoDB" id="8905827at2"/>
<proteinExistence type="predicted"/>
<accession>A0A4Z0BUG6</accession>
<feature type="region of interest" description="Disordered" evidence="1">
    <location>
        <begin position="47"/>
        <end position="157"/>
    </location>
</feature>
<feature type="chain" id="PRO_5021353659" evidence="2">
    <location>
        <begin position="30"/>
        <end position="157"/>
    </location>
</feature>
<dbReference type="AlphaFoldDB" id="A0A4Z0BUG6"/>
<protein>
    <submittedName>
        <fullName evidence="3">Uncharacterized protein</fullName>
    </submittedName>
</protein>
<keyword evidence="4" id="KW-1185">Reference proteome</keyword>
<sequence length="157" mass="16508">MKIQHQPWHWAAVAAVLAVALLTLHDAHGQSGSAAVYQGRPAMSGAQAGLGAMSGPPQGGVGPQSVDEPGGGLGLRRPRDVEVAGPVLPRDPGLDRSQQRDDTLAPQRDRDSGDVVKRERNTTGAKDQMRSTSKAKRAVKRDVERARHGVSGVDSAN</sequence>
<name>A0A4Z0BUG6_9BURK</name>
<dbReference type="EMBL" id="SMLK01000003">
    <property type="protein sequence ID" value="TFZ01908.1"/>
    <property type="molecule type" value="Genomic_DNA"/>
</dbReference>
<dbReference type="RefSeq" id="WP_135250008.1">
    <property type="nucleotide sequence ID" value="NZ_SMLK01000003.1"/>
</dbReference>
<evidence type="ECO:0000256" key="1">
    <source>
        <dbReference type="SAM" id="MobiDB-lite"/>
    </source>
</evidence>
<evidence type="ECO:0000313" key="4">
    <source>
        <dbReference type="Proteomes" id="UP000297839"/>
    </source>
</evidence>
<feature type="compositionally biased region" description="Basic and acidic residues" evidence="1">
    <location>
        <begin position="92"/>
        <end position="121"/>
    </location>
</feature>
<evidence type="ECO:0000313" key="3">
    <source>
        <dbReference type="EMBL" id="TFZ01908.1"/>
    </source>
</evidence>
<reference evidence="3 4" key="1">
    <citation type="submission" date="2019-03" db="EMBL/GenBank/DDBJ databases">
        <title>Ramlibacter sp. 18x22-1, whole genome shotgun sequence.</title>
        <authorList>
            <person name="Zhang X."/>
            <person name="Feng G."/>
            <person name="Zhu H."/>
        </authorList>
    </citation>
    <scope>NUCLEOTIDE SEQUENCE [LARGE SCALE GENOMIC DNA]</scope>
    <source>
        <strain evidence="3 4">18x22-1</strain>
    </source>
</reference>
<organism evidence="3 4">
    <name type="scientific">Ramlibacter humi</name>
    <dbReference type="NCBI Taxonomy" id="2530451"/>
    <lineage>
        <taxon>Bacteria</taxon>
        <taxon>Pseudomonadati</taxon>
        <taxon>Pseudomonadota</taxon>
        <taxon>Betaproteobacteria</taxon>
        <taxon>Burkholderiales</taxon>
        <taxon>Comamonadaceae</taxon>
        <taxon>Ramlibacter</taxon>
    </lineage>
</organism>
<dbReference type="Proteomes" id="UP000297839">
    <property type="component" value="Unassembled WGS sequence"/>
</dbReference>